<feature type="compositionally biased region" description="Basic residues" evidence="1">
    <location>
        <begin position="1"/>
        <end position="11"/>
    </location>
</feature>
<feature type="region of interest" description="Disordered" evidence="1">
    <location>
        <begin position="129"/>
        <end position="152"/>
    </location>
</feature>
<dbReference type="Proteomes" id="UP000298138">
    <property type="component" value="Unassembled WGS sequence"/>
</dbReference>
<protein>
    <submittedName>
        <fullName evidence="2">Uncharacterized protein</fullName>
    </submittedName>
</protein>
<accession>A0A4V3SJ14</accession>
<feature type="region of interest" description="Disordered" evidence="1">
    <location>
        <begin position="165"/>
        <end position="321"/>
    </location>
</feature>
<evidence type="ECO:0000313" key="3">
    <source>
        <dbReference type="Proteomes" id="UP000298138"/>
    </source>
</evidence>
<evidence type="ECO:0000313" key="2">
    <source>
        <dbReference type="EMBL" id="TGZ82255.1"/>
    </source>
</evidence>
<feature type="compositionally biased region" description="Basic and acidic residues" evidence="1">
    <location>
        <begin position="217"/>
        <end position="228"/>
    </location>
</feature>
<name>A0A4V3SJ14_9PEZI</name>
<evidence type="ECO:0000256" key="1">
    <source>
        <dbReference type="SAM" id="MobiDB-lite"/>
    </source>
</evidence>
<sequence>MHRLKTRKKGKAPVEEEVPVVPSLPFLSKKKQQAPAPEKPQVDIDAALPSTDDFRTSLLMPNLAQRFSILKMEQAAAAAALEAEKKANEKKGDQNEMLYQYPSQQFGSSLADIAETASINGSIACTVRSDDGRPSEDGSVMNRPRGGEGNILFGGRQKVYRVPNKGLRGTSSMDDLQPEGSMRGGRTFYEDDLPESITRPKAVDDEHLSLSSARNTGSHEAEQTEYNKNRFTSSSTNSMPNTNTTRFSTAATSISSQHGHTAAPTSVPQSPTASKPRRPLYEQALDQQLQEQKMTAMGRLERLASMRRAGATSPTPRASGR</sequence>
<dbReference type="EMBL" id="ML220116">
    <property type="protein sequence ID" value="TGZ82255.1"/>
    <property type="molecule type" value="Genomic_DNA"/>
</dbReference>
<dbReference type="STRING" id="341454.A0A4V3SJ14"/>
<feature type="region of interest" description="Disordered" evidence="1">
    <location>
        <begin position="1"/>
        <end position="42"/>
    </location>
</feature>
<reference evidence="2 3" key="1">
    <citation type="submission" date="2019-04" db="EMBL/GenBank/DDBJ databases">
        <title>Comparative genomics and transcriptomics to analyze fruiting body development in filamentous ascomycetes.</title>
        <authorList>
            <consortium name="DOE Joint Genome Institute"/>
            <person name="Lutkenhaus R."/>
            <person name="Traeger S."/>
            <person name="Breuer J."/>
            <person name="Kuo A."/>
            <person name="Lipzen A."/>
            <person name="Pangilinan J."/>
            <person name="Dilworth D."/>
            <person name="Sandor L."/>
            <person name="Poggeler S."/>
            <person name="Barry K."/>
            <person name="Grigoriev I.V."/>
            <person name="Nowrousian M."/>
        </authorList>
    </citation>
    <scope>NUCLEOTIDE SEQUENCE [LARGE SCALE GENOMIC DNA]</scope>
    <source>
        <strain evidence="2 3">CBS 389.68</strain>
    </source>
</reference>
<gene>
    <name evidence="2" type="ORF">EX30DRAFT_220264</name>
</gene>
<organism evidence="2 3">
    <name type="scientific">Ascodesmis nigricans</name>
    <dbReference type="NCBI Taxonomy" id="341454"/>
    <lineage>
        <taxon>Eukaryota</taxon>
        <taxon>Fungi</taxon>
        <taxon>Dikarya</taxon>
        <taxon>Ascomycota</taxon>
        <taxon>Pezizomycotina</taxon>
        <taxon>Pezizomycetes</taxon>
        <taxon>Pezizales</taxon>
        <taxon>Ascodesmidaceae</taxon>
        <taxon>Ascodesmis</taxon>
    </lineage>
</organism>
<dbReference type="AlphaFoldDB" id="A0A4V3SJ14"/>
<dbReference type="InParanoid" id="A0A4V3SJ14"/>
<dbReference type="OrthoDB" id="5335210at2759"/>
<keyword evidence="3" id="KW-1185">Reference proteome</keyword>
<feature type="compositionally biased region" description="Low complexity" evidence="1">
    <location>
        <begin position="232"/>
        <end position="245"/>
    </location>
</feature>
<feature type="compositionally biased region" description="Polar residues" evidence="1">
    <location>
        <begin position="246"/>
        <end position="273"/>
    </location>
</feature>
<feature type="compositionally biased region" description="Polar residues" evidence="1">
    <location>
        <begin position="312"/>
        <end position="321"/>
    </location>
</feature>
<proteinExistence type="predicted"/>